<dbReference type="OrthoDB" id="2269034at2759"/>
<organism evidence="1 2">
    <name type="scientific">Ephemerocybe angulata</name>
    <dbReference type="NCBI Taxonomy" id="980116"/>
    <lineage>
        <taxon>Eukaryota</taxon>
        <taxon>Fungi</taxon>
        <taxon>Dikarya</taxon>
        <taxon>Basidiomycota</taxon>
        <taxon>Agaricomycotina</taxon>
        <taxon>Agaricomycetes</taxon>
        <taxon>Agaricomycetidae</taxon>
        <taxon>Agaricales</taxon>
        <taxon>Agaricineae</taxon>
        <taxon>Psathyrellaceae</taxon>
        <taxon>Ephemerocybe</taxon>
    </lineage>
</organism>
<evidence type="ECO:0000313" key="2">
    <source>
        <dbReference type="Proteomes" id="UP000521943"/>
    </source>
</evidence>
<name>A0A8H6M4C8_9AGAR</name>
<dbReference type="AlphaFoldDB" id="A0A8H6M4C8"/>
<reference evidence="1 2" key="1">
    <citation type="submission" date="2020-07" db="EMBL/GenBank/DDBJ databases">
        <title>Comparative genomics of pyrophilous fungi reveals a link between fire events and developmental genes.</title>
        <authorList>
            <consortium name="DOE Joint Genome Institute"/>
            <person name="Steindorff A.S."/>
            <person name="Carver A."/>
            <person name="Calhoun S."/>
            <person name="Stillman K."/>
            <person name="Liu H."/>
            <person name="Lipzen A."/>
            <person name="Pangilinan J."/>
            <person name="Labutti K."/>
            <person name="Bruns T.D."/>
            <person name="Grigoriev I.V."/>
        </authorList>
    </citation>
    <scope>NUCLEOTIDE SEQUENCE [LARGE SCALE GENOMIC DNA]</scope>
    <source>
        <strain evidence="1 2">CBS 144469</strain>
    </source>
</reference>
<dbReference type="EMBL" id="JACGCI010000048">
    <property type="protein sequence ID" value="KAF6751761.1"/>
    <property type="molecule type" value="Genomic_DNA"/>
</dbReference>
<keyword evidence="2" id="KW-1185">Reference proteome</keyword>
<evidence type="ECO:0008006" key="3">
    <source>
        <dbReference type="Google" id="ProtNLM"/>
    </source>
</evidence>
<evidence type="ECO:0000313" key="1">
    <source>
        <dbReference type="EMBL" id="KAF6751761.1"/>
    </source>
</evidence>
<proteinExistence type="predicted"/>
<gene>
    <name evidence="1" type="ORF">DFP72DRAFT_1071119</name>
</gene>
<accession>A0A8H6M4C8</accession>
<protein>
    <recommendedName>
        <fullName evidence="3">F-box domain-containing protein</fullName>
    </recommendedName>
</protein>
<sequence>MKLSTSAPSKVLKLVSGAFASKAEKKRRAQAHDLTAPVNQLFPEILAYIFELASAELRDTSMKWIALSHTCQLWRNVALEHQPLWSDISFLNLGSTEAMIARSGSMPVTVRLGDSDNRTPTWIRAFHKLEYPPIDRVRSLIVDGEFGRMVLEQLSTSWLGQNLHALENLKVEGKVDSETDVGELCKKLVSSAPPLRRIQFHDVKIANRGLAPSISELVGYLKHIPRLEFLAISSLNNGTTNSDLLILTLENLKTIITYDFVHTQTLLFGAMHIPNADIIDIRVPIQDPIKSSVQLDQLVASVQQAWKGKAKDSAFRRLATGLWVKVYDETAGCAPMIFKCTGRHIPHCAVEETFQGRLGLKKGQTDKWVHF</sequence>
<dbReference type="Proteomes" id="UP000521943">
    <property type="component" value="Unassembled WGS sequence"/>
</dbReference>
<comment type="caution">
    <text evidence="1">The sequence shown here is derived from an EMBL/GenBank/DDBJ whole genome shotgun (WGS) entry which is preliminary data.</text>
</comment>